<gene>
    <name evidence="2" type="ORF">HNR15_003117</name>
</gene>
<protein>
    <recommendedName>
        <fullName evidence="4">PH domain-containing protein</fullName>
    </recommendedName>
</protein>
<reference evidence="2 3" key="1">
    <citation type="submission" date="2020-07" db="EMBL/GenBank/DDBJ databases">
        <title>Sequencing the genomes of 1000 actinobacteria strains.</title>
        <authorList>
            <person name="Klenk H.-P."/>
        </authorList>
    </citation>
    <scope>NUCLEOTIDE SEQUENCE [LARGE SCALE GENOMIC DNA]</scope>
    <source>
        <strain evidence="2 3">DSM 29531</strain>
    </source>
</reference>
<evidence type="ECO:0000256" key="1">
    <source>
        <dbReference type="SAM" id="Phobius"/>
    </source>
</evidence>
<evidence type="ECO:0008006" key="4">
    <source>
        <dbReference type="Google" id="ProtNLM"/>
    </source>
</evidence>
<sequence length="165" mass="17695">MSPTPDVAPTEGSGVSVIAAPRGGVPLGVWPRVAIILVGAIGTGIVFRLWWILPVAAALIVLVVWDLRRSGGRRDLRATSDGLVGMHRGKSHSVAWSQMAGVEFVRPRSAFSRPVAHVEVSRHDDPYDTAFVALVIFDKPDGDGIAERLRTVSEEHGVPFQATTV</sequence>
<keyword evidence="1" id="KW-0812">Transmembrane</keyword>
<keyword evidence="3" id="KW-1185">Reference proteome</keyword>
<dbReference type="RefSeq" id="WP_179483246.1">
    <property type="nucleotide sequence ID" value="NZ_JACCFW010000001.1"/>
</dbReference>
<keyword evidence="1" id="KW-0472">Membrane</keyword>
<dbReference type="AlphaFoldDB" id="A0A853DMD2"/>
<dbReference type="Proteomes" id="UP000571817">
    <property type="component" value="Unassembled WGS sequence"/>
</dbReference>
<organism evidence="2 3">
    <name type="scientific">Allobranchiibius huperziae</name>
    <dbReference type="NCBI Taxonomy" id="1874116"/>
    <lineage>
        <taxon>Bacteria</taxon>
        <taxon>Bacillati</taxon>
        <taxon>Actinomycetota</taxon>
        <taxon>Actinomycetes</taxon>
        <taxon>Micrococcales</taxon>
        <taxon>Dermacoccaceae</taxon>
        <taxon>Allobranchiibius</taxon>
    </lineage>
</organism>
<comment type="caution">
    <text evidence="2">The sequence shown here is derived from an EMBL/GenBank/DDBJ whole genome shotgun (WGS) entry which is preliminary data.</text>
</comment>
<keyword evidence="1" id="KW-1133">Transmembrane helix</keyword>
<evidence type="ECO:0000313" key="3">
    <source>
        <dbReference type="Proteomes" id="UP000571817"/>
    </source>
</evidence>
<feature type="transmembrane region" description="Helical" evidence="1">
    <location>
        <begin position="34"/>
        <end position="67"/>
    </location>
</feature>
<dbReference type="EMBL" id="JACCFW010000001">
    <property type="protein sequence ID" value="NYJ76154.1"/>
    <property type="molecule type" value="Genomic_DNA"/>
</dbReference>
<name>A0A853DMD2_9MICO</name>
<accession>A0A853DMD2</accession>
<evidence type="ECO:0000313" key="2">
    <source>
        <dbReference type="EMBL" id="NYJ76154.1"/>
    </source>
</evidence>
<proteinExistence type="predicted"/>